<gene>
    <name evidence="3" type="ORF">Air01nite_14220</name>
</gene>
<comment type="caution">
    <text evidence="3">The sequence shown here is derived from an EMBL/GenBank/DDBJ whole genome shotgun (WGS) entry which is preliminary data.</text>
</comment>
<keyword evidence="4" id="KW-1185">Reference proteome</keyword>
<protein>
    <recommendedName>
        <fullName evidence="2">DUF6458 domain-containing protein</fullName>
    </recommendedName>
</protein>
<dbReference type="Proteomes" id="UP000624325">
    <property type="component" value="Unassembled WGS sequence"/>
</dbReference>
<organism evidence="3 4">
    <name type="scientific">Asanoa iriomotensis</name>
    <dbReference type="NCBI Taxonomy" id="234613"/>
    <lineage>
        <taxon>Bacteria</taxon>
        <taxon>Bacillati</taxon>
        <taxon>Actinomycetota</taxon>
        <taxon>Actinomycetes</taxon>
        <taxon>Micromonosporales</taxon>
        <taxon>Micromonosporaceae</taxon>
        <taxon>Asanoa</taxon>
    </lineage>
</organism>
<feature type="transmembrane region" description="Helical" evidence="1">
    <location>
        <begin position="29"/>
        <end position="51"/>
    </location>
</feature>
<name>A0ABQ4BXU2_9ACTN</name>
<proteinExistence type="predicted"/>
<dbReference type="Pfam" id="PF20059">
    <property type="entry name" value="DUF6458"/>
    <property type="match status" value="1"/>
</dbReference>
<dbReference type="EMBL" id="BONC01000006">
    <property type="protein sequence ID" value="GIF55327.1"/>
    <property type="molecule type" value="Genomic_DNA"/>
</dbReference>
<dbReference type="RefSeq" id="WP_203701127.1">
    <property type="nucleotide sequence ID" value="NZ_BAAALU010000007.1"/>
</dbReference>
<dbReference type="InterPro" id="IPR045597">
    <property type="entry name" value="DUF6458"/>
</dbReference>
<accession>A0ABQ4BXU2</accession>
<keyword evidence="1" id="KW-0812">Transmembrane</keyword>
<feature type="domain" description="DUF6458" evidence="2">
    <location>
        <begin position="1"/>
        <end position="66"/>
    </location>
</feature>
<reference evidence="3 4" key="1">
    <citation type="submission" date="2021-01" db="EMBL/GenBank/DDBJ databases">
        <title>Whole genome shotgun sequence of Asanoa iriomotensis NBRC 100142.</title>
        <authorList>
            <person name="Komaki H."/>
            <person name="Tamura T."/>
        </authorList>
    </citation>
    <scope>NUCLEOTIDE SEQUENCE [LARGE SCALE GENOMIC DNA]</scope>
    <source>
        <strain evidence="3 4">NBRC 100142</strain>
    </source>
</reference>
<evidence type="ECO:0000256" key="1">
    <source>
        <dbReference type="SAM" id="Phobius"/>
    </source>
</evidence>
<evidence type="ECO:0000313" key="4">
    <source>
        <dbReference type="Proteomes" id="UP000624325"/>
    </source>
</evidence>
<evidence type="ECO:0000259" key="2">
    <source>
        <dbReference type="Pfam" id="PF20059"/>
    </source>
</evidence>
<keyword evidence="1" id="KW-1133">Transmembrane helix</keyword>
<sequence>MGIGASIFLIAIGAILAFAVDLNLGSLDLTVVGWILMAVGVLGLIMTALIWGRRRPVVAPTVEEREVVTERPVSYRRVERRSDYDPPL</sequence>
<keyword evidence="1" id="KW-0472">Membrane</keyword>
<evidence type="ECO:0000313" key="3">
    <source>
        <dbReference type="EMBL" id="GIF55327.1"/>
    </source>
</evidence>